<dbReference type="Proteomes" id="UP000030746">
    <property type="component" value="Unassembled WGS sequence"/>
</dbReference>
<dbReference type="GeneID" id="20244112"/>
<organism evidence="2 3">
    <name type="scientific">Lottia gigantea</name>
    <name type="common">Giant owl limpet</name>
    <dbReference type="NCBI Taxonomy" id="225164"/>
    <lineage>
        <taxon>Eukaryota</taxon>
        <taxon>Metazoa</taxon>
        <taxon>Spiralia</taxon>
        <taxon>Lophotrochozoa</taxon>
        <taxon>Mollusca</taxon>
        <taxon>Gastropoda</taxon>
        <taxon>Patellogastropoda</taxon>
        <taxon>Lottioidea</taxon>
        <taxon>Lottiidae</taxon>
        <taxon>Lottia</taxon>
    </lineage>
</organism>
<feature type="region of interest" description="Disordered" evidence="1">
    <location>
        <begin position="51"/>
        <end position="100"/>
    </location>
</feature>
<name>V3ZEK6_LOTGI</name>
<accession>V3ZEK6</accession>
<feature type="compositionally biased region" description="Basic and acidic residues" evidence="1">
    <location>
        <begin position="58"/>
        <end position="68"/>
    </location>
</feature>
<evidence type="ECO:0000313" key="2">
    <source>
        <dbReference type="EMBL" id="ESO82517.1"/>
    </source>
</evidence>
<dbReference type="KEGG" id="lgi:LOTGIDRAFT_176969"/>
<reference evidence="2 3" key="1">
    <citation type="journal article" date="2013" name="Nature">
        <title>Insights into bilaterian evolution from three spiralian genomes.</title>
        <authorList>
            <person name="Simakov O."/>
            <person name="Marletaz F."/>
            <person name="Cho S.J."/>
            <person name="Edsinger-Gonzales E."/>
            <person name="Havlak P."/>
            <person name="Hellsten U."/>
            <person name="Kuo D.H."/>
            <person name="Larsson T."/>
            <person name="Lv J."/>
            <person name="Arendt D."/>
            <person name="Savage R."/>
            <person name="Osoegawa K."/>
            <person name="de Jong P."/>
            <person name="Grimwood J."/>
            <person name="Chapman J.A."/>
            <person name="Shapiro H."/>
            <person name="Aerts A."/>
            <person name="Otillar R.P."/>
            <person name="Terry A.Y."/>
            <person name="Boore J.L."/>
            <person name="Grigoriev I.V."/>
            <person name="Lindberg D.R."/>
            <person name="Seaver E.C."/>
            <person name="Weisblat D.A."/>
            <person name="Putnam N.H."/>
            <person name="Rokhsar D.S."/>
        </authorList>
    </citation>
    <scope>NUCLEOTIDE SEQUENCE [LARGE SCALE GENOMIC DNA]</scope>
</reference>
<sequence>MKLHYDNVRNFYPNQGQEKITPSSCILQQAMDFSGVDIKTEPILDEDVFINSTVKSPNSDDEKSRDSDSPNSYRGYSPYSDNASLQYRDDNVHSPTEPIKSPSTVTEFLDLFDSLKDCDQYYKNDTNLTNSENNIDNDWWEKAFNLEDLNKESEVLEKSDINQFSSYNNNNIYNVNNNEDNLFNIFDI</sequence>
<dbReference type="AlphaFoldDB" id="V3ZEK6"/>
<evidence type="ECO:0000313" key="3">
    <source>
        <dbReference type="Proteomes" id="UP000030746"/>
    </source>
</evidence>
<protein>
    <submittedName>
        <fullName evidence="2">Uncharacterized protein</fullName>
    </submittedName>
</protein>
<feature type="compositionally biased region" description="Polar residues" evidence="1">
    <location>
        <begin position="69"/>
        <end position="85"/>
    </location>
</feature>
<proteinExistence type="predicted"/>
<gene>
    <name evidence="2" type="ORF">LOTGIDRAFT_176969</name>
</gene>
<dbReference type="EMBL" id="KB203867">
    <property type="protein sequence ID" value="ESO82517.1"/>
    <property type="molecule type" value="Genomic_DNA"/>
</dbReference>
<evidence type="ECO:0000256" key="1">
    <source>
        <dbReference type="SAM" id="MobiDB-lite"/>
    </source>
</evidence>
<dbReference type="CTD" id="20244112"/>
<keyword evidence="3" id="KW-1185">Reference proteome</keyword>
<dbReference type="RefSeq" id="XP_009066795.1">
    <property type="nucleotide sequence ID" value="XM_009068547.1"/>
</dbReference>